<comment type="subcellular location">
    <subcellularLocation>
        <location evidence="1">Periplasm</location>
    </subcellularLocation>
</comment>
<dbReference type="Gene3D" id="3.40.190.10">
    <property type="entry name" value="Periplasmic binding protein-like II"/>
    <property type="match status" value="2"/>
</dbReference>
<dbReference type="PANTHER" id="PTHR30222">
    <property type="entry name" value="SPERMIDINE/PUTRESCINE-BINDING PERIPLASMIC PROTEIN"/>
    <property type="match status" value="1"/>
</dbReference>
<dbReference type="Proteomes" id="UP000050509">
    <property type="component" value="Unassembled WGS sequence"/>
</dbReference>
<name>A0A0P9H751_9CHLR</name>
<proteinExistence type="predicted"/>
<evidence type="ECO:0000313" key="7">
    <source>
        <dbReference type="EMBL" id="KPV49695.1"/>
    </source>
</evidence>
<dbReference type="GO" id="GO:0042597">
    <property type="term" value="C:periplasmic space"/>
    <property type="evidence" value="ECO:0007669"/>
    <property type="project" value="UniProtKB-SubCell"/>
</dbReference>
<keyword evidence="8" id="KW-1185">Reference proteome</keyword>
<accession>A0A0P9H751</accession>
<dbReference type="AlphaFoldDB" id="A0A0P9H751"/>
<organism evidence="7 8">
    <name type="scientific">Kouleothrix aurantiaca</name>
    <dbReference type="NCBI Taxonomy" id="186479"/>
    <lineage>
        <taxon>Bacteria</taxon>
        <taxon>Bacillati</taxon>
        <taxon>Chloroflexota</taxon>
        <taxon>Chloroflexia</taxon>
        <taxon>Chloroflexales</taxon>
        <taxon>Roseiflexineae</taxon>
        <taxon>Roseiflexaceae</taxon>
        <taxon>Kouleothrix</taxon>
    </lineage>
</organism>
<dbReference type="PRINTS" id="PR00909">
    <property type="entry name" value="SPERMDNBNDNG"/>
</dbReference>
<evidence type="ECO:0000256" key="5">
    <source>
        <dbReference type="PIRSR" id="PIRSR019574-1"/>
    </source>
</evidence>
<evidence type="ECO:0000313" key="8">
    <source>
        <dbReference type="Proteomes" id="UP000050509"/>
    </source>
</evidence>
<keyword evidence="4" id="KW-0574">Periplasm</keyword>
<evidence type="ECO:0000256" key="4">
    <source>
        <dbReference type="ARBA" id="ARBA00022764"/>
    </source>
</evidence>
<evidence type="ECO:0000256" key="6">
    <source>
        <dbReference type="SAM" id="MobiDB-lite"/>
    </source>
</evidence>
<dbReference type="GO" id="GO:0015846">
    <property type="term" value="P:polyamine transport"/>
    <property type="evidence" value="ECO:0007669"/>
    <property type="project" value="InterPro"/>
</dbReference>
<dbReference type="Pfam" id="PF13416">
    <property type="entry name" value="SBP_bac_8"/>
    <property type="match status" value="1"/>
</dbReference>
<feature type="non-terminal residue" evidence="7">
    <location>
        <position position="1"/>
    </location>
</feature>
<feature type="region of interest" description="Disordered" evidence="6">
    <location>
        <begin position="1"/>
        <end position="20"/>
    </location>
</feature>
<protein>
    <submittedName>
        <fullName evidence="7">ABC transporter substrate-binding protein</fullName>
    </submittedName>
</protein>
<dbReference type="CDD" id="cd13590">
    <property type="entry name" value="PBP2_PotD_PotF_like"/>
    <property type="match status" value="1"/>
</dbReference>
<dbReference type="InterPro" id="IPR006059">
    <property type="entry name" value="SBP"/>
</dbReference>
<keyword evidence="3" id="KW-0732">Signal</keyword>
<evidence type="ECO:0000256" key="3">
    <source>
        <dbReference type="ARBA" id="ARBA00022729"/>
    </source>
</evidence>
<keyword evidence="2" id="KW-0813">Transport</keyword>
<gene>
    <name evidence="7" type="ORF">SE17_31160</name>
</gene>
<dbReference type="PATRIC" id="fig|186479.3.peg.3060"/>
<evidence type="ECO:0000256" key="2">
    <source>
        <dbReference type="ARBA" id="ARBA00022448"/>
    </source>
</evidence>
<dbReference type="InterPro" id="IPR001188">
    <property type="entry name" value="Sperm_putr-bd"/>
</dbReference>
<dbReference type="GO" id="GO:0019808">
    <property type="term" value="F:polyamine binding"/>
    <property type="evidence" value="ECO:0007669"/>
    <property type="project" value="InterPro"/>
</dbReference>
<reference evidence="7 8" key="1">
    <citation type="submission" date="2015-09" db="EMBL/GenBank/DDBJ databases">
        <title>Draft genome sequence of Kouleothrix aurantiaca JCM 19913.</title>
        <authorList>
            <person name="Hemp J."/>
        </authorList>
    </citation>
    <scope>NUCLEOTIDE SEQUENCE [LARGE SCALE GENOMIC DNA]</scope>
    <source>
        <strain evidence="7 8">COM-B</strain>
    </source>
</reference>
<dbReference type="SUPFAM" id="SSF53850">
    <property type="entry name" value="Periplasmic binding protein-like II"/>
    <property type="match status" value="1"/>
</dbReference>
<dbReference type="EMBL" id="LJCR01001808">
    <property type="protein sequence ID" value="KPV49695.1"/>
    <property type="molecule type" value="Genomic_DNA"/>
</dbReference>
<comment type="caution">
    <text evidence="7">The sequence shown here is derived from an EMBL/GenBank/DDBJ whole genome shotgun (WGS) entry which is preliminary data.</text>
</comment>
<sequence>AAEPTAATAAEPTAATAAEPTAAAGAAPAELQVDKSKLSKELHIYNWADYLDPTVLEDFEKEYGVKVTMEVYDNNEDMIAKIRPGNSGYDVVFPSDYAVEIMARDKLIAPLDKALLPNIANNRPSNMDLYYDKGNMYSVPYNYGTTGLAYDKSKFSTPIDSWAAVFDQAQLEANKGYISMLDDEREVPGAALHFLGKSMNDTDAADLKQAEDLLKTQKEYISGYDSSNVSRRLASGEIVAGQIYNNNALQARTGIEGDYSGNDNIVFVIPKEGGTVWQDNVCIVADSPNVYTAHVFLNYLMKPEVAAKNTAFNLGVTPNAAAEKLLDPKIQELYKEGFAPDDATLKRLEWIVRNDKTVAFTDLWTAVKGE</sequence>
<evidence type="ECO:0000256" key="1">
    <source>
        <dbReference type="ARBA" id="ARBA00004418"/>
    </source>
</evidence>
<dbReference type="PIRSF" id="PIRSF019574">
    <property type="entry name" value="Periplasmic_polyamine_BP"/>
    <property type="match status" value="1"/>
</dbReference>
<feature type="binding site" evidence="5">
    <location>
        <begin position="183"/>
        <end position="186"/>
    </location>
    <ligand>
        <name>spermidine</name>
        <dbReference type="ChEBI" id="CHEBI:57834"/>
    </ligand>
</feature>
<dbReference type="PANTHER" id="PTHR30222:SF17">
    <property type="entry name" value="SPERMIDINE_PUTRESCINE-BINDING PERIPLASMIC PROTEIN"/>
    <property type="match status" value="1"/>
</dbReference>
<feature type="binding site" evidence="5">
    <location>
        <position position="97"/>
    </location>
    <ligand>
        <name>spermidine</name>
        <dbReference type="ChEBI" id="CHEBI:57834"/>
    </ligand>
</feature>